<dbReference type="AlphaFoldDB" id="A0A243WHG8"/>
<reference evidence="2 3" key="1">
    <citation type="submission" date="2017-01" db="EMBL/GenBank/DDBJ databases">
        <title>A new Hymenobacter.</title>
        <authorList>
            <person name="Liang Y."/>
            <person name="Feng F."/>
        </authorList>
    </citation>
    <scope>NUCLEOTIDE SEQUENCE [LARGE SCALE GENOMIC DNA]</scope>
    <source>
        <strain evidence="2">MIMBbqt21</strain>
    </source>
</reference>
<accession>A0A243WHG8</accession>
<keyword evidence="3" id="KW-1185">Reference proteome</keyword>
<gene>
    <name evidence="2" type="ORF">BXP70_09275</name>
</gene>
<evidence type="ECO:0000259" key="1">
    <source>
        <dbReference type="PROSITE" id="PS50104"/>
    </source>
</evidence>
<dbReference type="EMBL" id="MTSE01000003">
    <property type="protein sequence ID" value="OUJ74927.1"/>
    <property type="molecule type" value="Genomic_DNA"/>
</dbReference>
<dbReference type="OrthoDB" id="9779074at2"/>
<feature type="domain" description="TIR" evidence="1">
    <location>
        <begin position="33"/>
        <end position="187"/>
    </location>
</feature>
<comment type="caution">
    <text evidence="2">The sequence shown here is derived from an EMBL/GenBank/DDBJ whole genome shotgun (WGS) entry which is preliminary data.</text>
</comment>
<dbReference type="GO" id="GO:0007165">
    <property type="term" value="P:signal transduction"/>
    <property type="evidence" value="ECO:0007669"/>
    <property type="project" value="InterPro"/>
</dbReference>
<dbReference type="SUPFAM" id="SSF52200">
    <property type="entry name" value="Toll/Interleukin receptor TIR domain"/>
    <property type="match status" value="1"/>
</dbReference>
<dbReference type="PROSITE" id="PS50104">
    <property type="entry name" value="TIR"/>
    <property type="match status" value="1"/>
</dbReference>
<dbReference type="Gene3D" id="3.40.50.10140">
    <property type="entry name" value="Toll/interleukin-1 receptor homology (TIR) domain"/>
    <property type="match status" value="1"/>
</dbReference>
<proteinExistence type="predicted"/>
<dbReference type="InterPro" id="IPR035897">
    <property type="entry name" value="Toll_tir_struct_dom_sf"/>
</dbReference>
<sequence>MDRWYIWFKQLLIFISRFLIRSIHLIASLLPDFEYDIFISYRHNDNLFDGWVTEFVTRLQEELAATIKERLSIYFDKNLRDGLSDTALVAPSLEHRLRAFILIPLISQTYCDTERFSWKHEFLPFHQQASHDRLGLYLRLPSGNVGCRILPLRIHNLDSSDVHLLETTLGGHLRTIDFVYEDLGVNRPLRAKDDELPRPTGGLLYRNQINKVANAIKELVAAVKQPAPFVSPAVFGAPSILPLPTPTTTFPVAVPAAAPSLPPPPSAGPVVFLAWTSKELAARREELALVCTKAGLQVVPSTDCPLDEEEFRVRTQEAAAAATCAVHLLGNEFGRRFEEEEDCSFPMFAYQEARRLAATRPAFRQFIWYCPDEALAVKPAQKTFVNNIRNELTERCTFTSALSAMQLVQDLRSTLSQASPPPLHLDKETDIFFVYNQLDSEEANEITDRLSEEIPLELLIIEPNSEDLYKEITVRTIPKSKLAVVYFKHSADWALPFVKQIWRLVGGAGSSTPILFVGEDEPVHNRLRTFKAPRVISCIQPHQGVSEEVRRIFQQVDARS</sequence>
<dbReference type="Proteomes" id="UP000194873">
    <property type="component" value="Unassembled WGS sequence"/>
</dbReference>
<organism evidence="2 3">
    <name type="scientific">Hymenobacter crusticola</name>
    <dbReference type="NCBI Taxonomy" id="1770526"/>
    <lineage>
        <taxon>Bacteria</taxon>
        <taxon>Pseudomonadati</taxon>
        <taxon>Bacteroidota</taxon>
        <taxon>Cytophagia</taxon>
        <taxon>Cytophagales</taxon>
        <taxon>Hymenobacteraceae</taxon>
        <taxon>Hymenobacter</taxon>
    </lineage>
</organism>
<evidence type="ECO:0000313" key="3">
    <source>
        <dbReference type="Proteomes" id="UP000194873"/>
    </source>
</evidence>
<dbReference type="InterPro" id="IPR000157">
    <property type="entry name" value="TIR_dom"/>
</dbReference>
<name>A0A243WHG8_9BACT</name>
<evidence type="ECO:0000313" key="2">
    <source>
        <dbReference type="EMBL" id="OUJ74927.1"/>
    </source>
</evidence>
<dbReference type="RefSeq" id="WP_086593737.1">
    <property type="nucleotide sequence ID" value="NZ_MTSE01000003.1"/>
</dbReference>
<protein>
    <recommendedName>
        <fullName evidence="1">TIR domain-containing protein</fullName>
    </recommendedName>
</protein>